<evidence type="ECO:0000256" key="18">
    <source>
        <dbReference type="ARBA" id="ARBA00048151"/>
    </source>
</evidence>
<dbReference type="Pfam" id="PF01493">
    <property type="entry name" value="GXGXG"/>
    <property type="match status" value="1"/>
</dbReference>
<evidence type="ECO:0000256" key="17">
    <source>
        <dbReference type="ARBA" id="ARBA00037898"/>
    </source>
</evidence>
<dbReference type="FunFam" id="3.20.20.70:FF:000031">
    <property type="entry name" value="Glutamate synthase 1 [NADH]"/>
    <property type="match status" value="1"/>
</dbReference>
<dbReference type="KEGG" id="mro:MROS_0712"/>
<evidence type="ECO:0000256" key="16">
    <source>
        <dbReference type="ARBA" id="ARBA00023291"/>
    </source>
</evidence>
<comment type="similarity">
    <text evidence="4">Belongs to the glutamate synthase family.</text>
</comment>
<gene>
    <name evidence="22" type="ordered locus">MROS_0712</name>
</gene>
<dbReference type="PATRIC" id="fig|1191523.3.peg.744"/>
<evidence type="ECO:0000256" key="9">
    <source>
        <dbReference type="ARBA" id="ARBA00022723"/>
    </source>
</evidence>
<dbReference type="GO" id="GO:0004355">
    <property type="term" value="F:glutamate synthase (NADPH) activity"/>
    <property type="evidence" value="ECO:0007669"/>
    <property type="project" value="UniProtKB-EC"/>
</dbReference>
<dbReference type="Gene3D" id="3.60.20.10">
    <property type="entry name" value="Glutamine Phosphoribosylpyrophosphate, subunit 1, domain 1"/>
    <property type="match status" value="1"/>
</dbReference>
<dbReference type="CDD" id="cd00982">
    <property type="entry name" value="gltB_C"/>
    <property type="match status" value="1"/>
</dbReference>
<keyword evidence="10" id="KW-0274">FAD</keyword>
<sequence>MGNNYLYSADGRLKKNALYDPKFERDNCGVGFIAKLDGIPTHKVVEDAINILVNLEHRGALGGDKSTGDGAGIMIDIPDRFFQDEAPSAGIKLPAYEDYAVGMVFLPADNVLADKCKKIFEKYVLEEGCDMLGWRDVPVDSSAIGQLAKSTEPRVVQIFIHRGKINKEAFERKLYVIRRQVEKEVDALPEDTSQFYVTSLSSSRLVYKGLLTANQLPRYYPDLSDERFQSKFGVVHQRYSTNTQPTWNLAQPFRFLAHNGEINTLSGNINRMKAREFTLKSELFGDDIEKIKPIIVESGSDSAIFDNVLELLVMGGRSIPHAMMMMVPEAYGPKIQMSEDKRAFYDFHSAIMEPWDGPAAIVFTDSRFLGGILDRNGLRPARYSITKDGMVVLASESGVVEFPPEKIIKRSRLSPGKMLLADFKQNRVVPDKEIKAKISRQKPYRRWIKDNIITLRGLFTPASAPEVENEESLLRKQHVFGYTEEELKLIITPMASRSQEPVGSMGNDTPLAILSNRPNLLFYYFKQRFAQVTNPAIDPLREELVMSLESFVGGEGNLLEESPENFRGFKFPHPVLTPEDLKKIEHANHPNIKVSYIDILFDKKGGDKALENELNNIFEAAAEKIKNGSTVIVLTDKNVDENRAPIPSLLAASGLHHYLIRNGLRTKTSIIVESGEVREVMNFALLISYGVDAICPYLALNTVRYLAENNFLEQKLKPEEAIDSYIIAVKKGLLKTMSRLGISTLHSYFAAQTFEAIGLSKDLVEKYFTGTINRLGGIDLDDIQKEAIIRHSAGFPEKGNPENLLSAGGEYSIRLNGEKHFWNHDSISKLQLATRTDDYEVFKEFTRIVNEGENSPVAIRKMLRFKKRNPIPIDEVEPVESIVKRFVVSAMSFGSISKEAHETIAIAVNRIGARSNSGEGGEDMARNKVDANGDTARSKVKQVASGRFGVTPEYLLSAEELQIKIAQGAKPGEGGQLPGHKVTPEIARVRHTTPGVTLISPPPHHDIYSIEDLAQLIYDLKCINPDAKVSVKLVSESGVGTVASGVAKAKADIVLISGYEGGTGASPLTSIKHTGIPWEIGLAETHQTLIHNKLRDKIRVQVDGQIKTGRDLAIATLLGAEEYGFATSVLITIGCVMLRKCHQNTCSVGVATQDPTLRARFSGKPEYIERFFRFLAQDFREVMAELGFRTVDEMVGHTELLEFSPPPDLWKAQKFDLRPLLDSMVDTAGKCCMVNMPNQVEVYDEEFIDKLKPAIEEKKPVELDLPIRNIHRTVGARMSGYVVKKHGSKGLPEDTIKINFKGSAGQSFGAFLSPGITFKLEGDVNDYMGKGMAGGRIVVVPPANAGFAPHDNVICGNVALYGATGGEVFINGKAGERFAIRNSGASAVVEGIGDHGCEYMTGGTVVCIGSTGKNFAAGMSGGIAFIYDETQLFDTKCNLDMVDLESVWDKNDKLFLRTMIEKHYYFTNSPRAKMILERWESSLPLFVKVIPIEYRKVLERMKLSEHADVETVAATEEVYDG</sequence>
<dbReference type="Pfam" id="PF04898">
    <property type="entry name" value="Glu_syn_central"/>
    <property type="match status" value="1"/>
</dbReference>
<dbReference type="PROSITE" id="PS51278">
    <property type="entry name" value="GATASE_TYPE_2"/>
    <property type="match status" value="1"/>
</dbReference>
<protein>
    <recommendedName>
        <fullName evidence="19">Glutamate synthase [NADPH] large chain</fullName>
        <ecNumber evidence="5">1.4.1.13</ecNumber>
    </recommendedName>
    <alternativeName>
        <fullName evidence="20">Glutamate synthase subunit alpha</fullName>
    </alternativeName>
</protein>
<dbReference type="PANTHER" id="PTHR11938">
    <property type="entry name" value="FAD NADPH DEHYDROGENASE/OXIDOREDUCTASE"/>
    <property type="match status" value="1"/>
</dbReference>
<dbReference type="InterPro" id="IPR002932">
    <property type="entry name" value="Glu_synthdom"/>
</dbReference>
<keyword evidence="16" id="KW-0003">3Fe-4S</keyword>
<dbReference type="Proteomes" id="UP000009011">
    <property type="component" value="Chromosome"/>
</dbReference>
<evidence type="ECO:0000256" key="20">
    <source>
        <dbReference type="ARBA" id="ARBA00079921"/>
    </source>
</evidence>
<reference evidence="22 23" key="1">
    <citation type="journal article" date="2013" name="PLoS ONE">
        <title>Genomic analysis of Melioribacter roseus, facultatively anaerobic organotrophic bacterium representing a novel deep lineage within Bacteriodetes/Chlorobi group.</title>
        <authorList>
            <person name="Kadnikov V.V."/>
            <person name="Mardanov A.V."/>
            <person name="Podosokorskaya O.A."/>
            <person name="Gavrilov S.N."/>
            <person name="Kublanov I.V."/>
            <person name="Beletsky A.V."/>
            <person name="Bonch-Osmolovskaya E.A."/>
            <person name="Ravin N.V."/>
        </authorList>
    </citation>
    <scope>NUCLEOTIDE SEQUENCE [LARGE SCALE GENOMIC DNA]</scope>
    <source>
        <strain evidence="23">JCM 17771 / P3M-2</strain>
    </source>
</reference>
<dbReference type="EC" id="1.4.1.13" evidence="5"/>
<dbReference type="Gene3D" id="3.20.20.70">
    <property type="entry name" value="Aldolase class I"/>
    <property type="match status" value="2"/>
</dbReference>
<evidence type="ECO:0000256" key="15">
    <source>
        <dbReference type="ARBA" id="ARBA00023164"/>
    </source>
</evidence>
<evidence type="ECO:0000256" key="6">
    <source>
        <dbReference type="ARBA" id="ARBA00022605"/>
    </source>
</evidence>
<evidence type="ECO:0000256" key="7">
    <source>
        <dbReference type="ARBA" id="ARBA00022630"/>
    </source>
</evidence>
<evidence type="ECO:0000256" key="10">
    <source>
        <dbReference type="ARBA" id="ARBA00022827"/>
    </source>
</evidence>
<dbReference type="SUPFAM" id="SSF51395">
    <property type="entry name" value="FMN-linked oxidoreductases"/>
    <property type="match status" value="1"/>
</dbReference>
<evidence type="ECO:0000256" key="4">
    <source>
        <dbReference type="ARBA" id="ARBA00009716"/>
    </source>
</evidence>
<dbReference type="InterPro" id="IPR050711">
    <property type="entry name" value="ET-N_metabolism_enzyme"/>
</dbReference>
<dbReference type="GO" id="GO:0051538">
    <property type="term" value="F:3 iron, 4 sulfur cluster binding"/>
    <property type="evidence" value="ECO:0007669"/>
    <property type="project" value="UniProtKB-KW"/>
</dbReference>
<dbReference type="Pfam" id="PF01645">
    <property type="entry name" value="Glu_synthase"/>
    <property type="match status" value="1"/>
</dbReference>
<dbReference type="eggNOG" id="COG0067">
    <property type="taxonomic scope" value="Bacteria"/>
</dbReference>
<keyword evidence="9" id="KW-0479">Metal-binding</keyword>
<keyword evidence="12" id="KW-0560">Oxidoreductase</keyword>
<dbReference type="NCBIfam" id="NF008730">
    <property type="entry name" value="PRK11750.1"/>
    <property type="match status" value="1"/>
</dbReference>
<dbReference type="InterPro" id="IPR006982">
    <property type="entry name" value="Glu_synth_centr_N"/>
</dbReference>
<evidence type="ECO:0000256" key="11">
    <source>
        <dbReference type="ARBA" id="ARBA00022962"/>
    </source>
</evidence>
<evidence type="ECO:0000259" key="21">
    <source>
        <dbReference type="PROSITE" id="PS51278"/>
    </source>
</evidence>
<evidence type="ECO:0000256" key="2">
    <source>
        <dbReference type="ARBA" id="ARBA00001927"/>
    </source>
</evidence>
<keyword evidence="14" id="KW-0411">Iron-sulfur</keyword>
<dbReference type="InterPro" id="IPR002489">
    <property type="entry name" value="Glu_synth_asu_C"/>
</dbReference>
<comment type="catalytic activity">
    <reaction evidence="18">
        <text>2 L-glutamate + NADP(+) = L-glutamine + 2-oxoglutarate + NADPH + H(+)</text>
        <dbReference type="Rhea" id="RHEA:15501"/>
        <dbReference type="ChEBI" id="CHEBI:15378"/>
        <dbReference type="ChEBI" id="CHEBI:16810"/>
        <dbReference type="ChEBI" id="CHEBI:29985"/>
        <dbReference type="ChEBI" id="CHEBI:57783"/>
        <dbReference type="ChEBI" id="CHEBI:58349"/>
        <dbReference type="ChEBI" id="CHEBI:58359"/>
        <dbReference type="EC" id="1.4.1.13"/>
    </reaction>
</comment>
<dbReference type="HOGENOM" id="CLU_000422_8_2_10"/>
<dbReference type="InterPro" id="IPR029055">
    <property type="entry name" value="Ntn_hydrolases_N"/>
</dbReference>
<dbReference type="GO" id="GO:0006537">
    <property type="term" value="P:glutamate biosynthetic process"/>
    <property type="evidence" value="ECO:0007669"/>
    <property type="project" value="UniProtKB-KW"/>
</dbReference>
<keyword evidence="8" id="KW-0288">FMN</keyword>
<dbReference type="CDD" id="cd02808">
    <property type="entry name" value="GltS_FMN"/>
    <property type="match status" value="1"/>
</dbReference>
<dbReference type="InterPro" id="IPR017932">
    <property type="entry name" value="GATase_2_dom"/>
</dbReference>
<feature type="domain" description="Glutamine amidotransferase type-2" evidence="21">
    <location>
        <begin position="28"/>
        <end position="424"/>
    </location>
</feature>
<keyword evidence="6" id="KW-0028">Amino-acid biosynthesis</keyword>
<dbReference type="InterPro" id="IPR036485">
    <property type="entry name" value="Glu_synth_asu_C_sf"/>
</dbReference>
<dbReference type="SUPFAM" id="SSF69336">
    <property type="entry name" value="Alpha subunit of glutamate synthase, C-terminal domain"/>
    <property type="match status" value="1"/>
</dbReference>
<evidence type="ECO:0000256" key="3">
    <source>
        <dbReference type="ARBA" id="ARBA00001974"/>
    </source>
</evidence>
<dbReference type="eggNOG" id="COG0069">
    <property type="taxonomic scope" value="Bacteria"/>
</dbReference>
<evidence type="ECO:0000256" key="14">
    <source>
        <dbReference type="ARBA" id="ARBA00023014"/>
    </source>
</evidence>
<keyword evidence="15" id="KW-0314">Glutamate biosynthesis</keyword>
<evidence type="ECO:0000313" key="23">
    <source>
        <dbReference type="Proteomes" id="UP000009011"/>
    </source>
</evidence>
<dbReference type="Gene3D" id="2.160.20.60">
    <property type="entry name" value="Glutamate synthase, alpha subunit, C-terminal domain"/>
    <property type="match status" value="1"/>
</dbReference>
<proteinExistence type="inferred from homology"/>
<dbReference type="GO" id="GO:0046872">
    <property type="term" value="F:metal ion binding"/>
    <property type="evidence" value="ECO:0007669"/>
    <property type="project" value="UniProtKB-KW"/>
</dbReference>
<dbReference type="FunFam" id="3.60.20.10:FF:000001">
    <property type="entry name" value="Glutamate synthase, large subunit"/>
    <property type="match status" value="1"/>
</dbReference>
<dbReference type="RefSeq" id="WP_014855391.1">
    <property type="nucleotide sequence ID" value="NC_018178.1"/>
</dbReference>
<dbReference type="InterPro" id="IPR013785">
    <property type="entry name" value="Aldolase_TIM"/>
</dbReference>
<keyword evidence="7" id="KW-0285">Flavoprotein</keyword>
<dbReference type="GO" id="GO:0019676">
    <property type="term" value="P:ammonia assimilation cycle"/>
    <property type="evidence" value="ECO:0007669"/>
    <property type="project" value="TreeGrafter"/>
</dbReference>
<comment type="pathway">
    <text evidence="17">Amino-acid biosynthesis; L-glutamate biosynthesis via GLT pathway; L-glutamate from 2-oxoglutarate and L-glutamine (NADP(+) route): step 1/1.</text>
</comment>
<evidence type="ECO:0000256" key="12">
    <source>
        <dbReference type="ARBA" id="ARBA00023002"/>
    </source>
</evidence>
<dbReference type="CDD" id="cd00713">
    <property type="entry name" value="GltS"/>
    <property type="match status" value="1"/>
</dbReference>
<comment type="cofactor">
    <cofactor evidence="2">
        <name>[3Fe-4S] cluster</name>
        <dbReference type="ChEBI" id="CHEBI:21137"/>
    </cofactor>
</comment>
<comment type="cofactor">
    <cofactor evidence="3">
        <name>FAD</name>
        <dbReference type="ChEBI" id="CHEBI:57692"/>
    </cofactor>
</comment>
<dbReference type="OrthoDB" id="9758182at2"/>
<evidence type="ECO:0000256" key="1">
    <source>
        <dbReference type="ARBA" id="ARBA00001917"/>
    </source>
</evidence>
<evidence type="ECO:0000256" key="5">
    <source>
        <dbReference type="ARBA" id="ARBA00012079"/>
    </source>
</evidence>
<evidence type="ECO:0000256" key="8">
    <source>
        <dbReference type="ARBA" id="ARBA00022643"/>
    </source>
</evidence>
<dbReference type="PANTHER" id="PTHR11938:SF133">
    <property type="entry name" value="GLUTAMATE SYNTHASE (NADH)"/>
    <property type="match status" value="1"/>
</dbReference>
<dbReference type="STRING" id="1191523.MROS_0712"/>
<accession>I6Z4A6</accession>
<keyword evidence="11" id="KW-0315">Glutamine amidotransferase</keyword>
<dbReference type="Pfam" id="PF00310">
    <property type="entry name" value="GATase_2"/>
    <property type="match status" value="1"/>
</dbReference>
<evidence type="ECO:0000256" key="19">
    <source>
        <dbReference type="ARBA" id="ARBA00072108"/>
    </source>
</evidence>
<comment type="cofactor">
    <cofactor evidence="1">
        <name>FMN</name>
        <dbReference type="ChEBI" id="CHEBI:58210"/>
    </cofactor>
</comment>
<organism evidence="22 23">
    <name type="scientific">Melioribacter roseus (strain DSM 23840 / JCM 17771 / VKM B-2668 / P3M-2)</name>
    <dbReference type="NCBI Taxonomy" id="1191523"/>
    <lineage>
        <taxon>Bacteria</taxon>
        <taxon>Pseudomonadati</taxon>
        <taxon>Ignavibacteriota</taxon>
        <taxon>Ignavibacteria</taxon>
        <taxon>Ignavibacteriales</taxon>
        <taxon>Melioribacteraceae</taxon>
        <taxon>Melioribacter</taxon>
    </lineage>
</organism>
<name>I6Z4A6_MELRP</name>
<evidence type="ECO:0000256" key="13">
    <source>
        <dbReference type="ARBA" id="ARBA00023004"/>
    </source>
</evidence>
<dbReference type="FunFam" id="2.160.20.60:FF:000001">
    <property type="entry name" value="Glutamate synthase, large subunit"/>
    <property type="match status" value="1"/>
</dbReference>
<evidence type="ECO:0000313" key="22">
    <source>
        <dbReference type="EMBL" id="AFN73955.1"/>
    </source>
</evidence>
<dbReference type="eggNOG" id="COG0070">
    <property type="taxonomic scope" value="Bacteria"/>
</dbReference>
<dbReference type="EMBL" id="CP003557">
    <property type="protein sequence ID" value="AFN73955.1"/>
    <property type="molecule type" value="Genomic_DNA"/>
</dbReference>
<keyword evidence="13" id="KW-0408">Iron</keyword>
<dbReference type="SUPFAM" id="SSF56235">
    <property type="entry name" value="N-terminal nucleophile aminohydrolases (Ntn hydrolases)"/>
    <property type="match status" value="1"/>
</dbReference>
<keyword evidence="23" id="KW-1185">Reference proteome</keyword>